<dbReference type="InterPro" id="IPR015094">
    <property type="entry name" value="Integrase_lambda-typ_DNA-bd_N"/>
</dbReference>
<dbReference type="Pfam" id="PF00589">
    <property type="entry name" value="Phage_integrase"/>
    <property type="match status" value="1"/>
</dbReference>
<dbReference type="GO" id="GO:0006310">
    <property type="term" value="P:DNA recombination"/>
    <property type="evidence" value="ECO:0007669"/>
    <property type="project" value="UniProtKB-KW"/>
</dbReference>
<gene>
    <name evidence="7" type="ORF">E0L20_16680</name>
</gene>
<comment type="caution">
    <text evidence="7">The sequence shown here is derived from an EMBL/GenBank/DDBJ whole genome shotgun (WGS) entry which is preliminary data.</text>
</comment>
<protein>
    <submittedName>
        <fullName evidence="7">Recombinase</fullName>
    </submittedName>
</protein>
<evidence type="ECO:0000256" key="3">
    <source>
        <dbReference type="ARBA" id="ARBA00023125"/>
    </source>
</evidence>
<evidence type="ECO:0000313" key="8">
    <source>
        <dbReference type="Proteomes" id="UP000291424"/>
    </source>
</evidence>
<evidence type="ECO:0000313" key="7">
    <source>
        <dbReference type="EMBL" id="TCB91213.1"/>
    </source>
</evidence>
<dbReference type="InterPro" id="IPR013762">
    <property type="entry name" value="Integrase-like_cat_sf"/>
</dbReference>
<evidence type="ECO:0000256" key="4">
    <source>
        <dbReference type="ARBA" id="ARBA00023172"/>
    </source>
</evidence>
<dbReference type="InterPro" id="IPR044068">
    <property type="entry name" value="CB"/>
</dbReference>
<dbReference type="InterPro" id="IPR011010">
    <property type="entry name" value="DNA_brk_join_enz"/>
</dbReference>
<reference evidence="7 8" key="1">
    <citation type="submission" date="2019-02" db="EMBL/GenBank/DDBJ databases">
        <title>The draft genome of Enterobacter spp. strains.</title>
        <authorList>
            <person name="Wang C."/>
            <person name="Feng Y."/>
            <person name="Zong Z."/>
        </authorList>
    </citation>
    <scope>NUCLEOTIDE SEQUENCE [LARGE SCALE GENOMIC DNA]</scope>
    <source>
        <strain evidence="7 8">WCHEW120002</strain>
    </source>
</reference>
<dbReference type="Proteomes" id="UP000291424">
    <property type="component" value="Unassembled WGS sequence"/>
</dbReference>
<dbReference type="RefSeq" id="WP_131634925.1">
    <property type="nucleotide sequence ID" value="NZ_SJOO01000007.1"/>
</dbReference>
<keyword evidence="2" id="KW-0229">DNA integration</keyword>
<keyword evidence="3 5" id="KW-0238">DNA-binding</keyword>
<dbReference type="Gene3D" id="1.10.150.130">
    <property type="match status" value="1"/>
</dbReference>
<proteinExistence type="inferred from homology"/>
<organism evidence="7 8">
    <name type="scientific">Enterobacter wuhouensis</name>
    <dbReference type="NCBI Taxonomy" id="2529381"/>
    <lineage>
        <taxon>Bacteria</taxon>
        <taxon>Pseudomonadati</taxon>
        <taxon>Pseudomonadota</taxon>
        <taxon>Gammaproteobacteria</taxon>
        <taxon>Enterobacterales</taxon>
        <taxon>Enterobacteriaceae</taxon>
        <taxon>Enterobacter</taxon>
    </lineage>
</organism>
<dbReference type="OrthoDB" id="8781634at2"/>
<dbReference type="EMBL" id="SJOO01000007">
    <property type="protein sequence ID" value="TCB91213.1"/>
    <property type="molecule type" value="Genomic_DNA"/>
</dbReference>
<dbReference type="Gene3D" id="3.30.160.60">
    <property type="entry name" value="Classic Zinc Finger"/>
    <property type="match status" value="1"/>
</dbReference>
<evidence type="ECO:0000259" key="6">
    <source>
        <dbReference type="PROSITE" id="PS51900"/>
    </source>
</evidence>
<accession>A0A4R0G614</accession>
<comment type="similarity">
    <text evidence="1">Belongs to the 'phage' integrase family.</text>
</comment>
<keyword evidence="4" id="KW-0233">DNA recombination</keyword>
<dbReference type="Gene3D" id="1.10.443.10">
    <property type="entry name" value="Intergrase catalytic core"/>
    <property type="match status" value="1"/>
</dbReference>
<evidence type="ECO:0000256" key="1">
    <source>
        <dbReference type="ARBA" id="ARBA00008857"/>
    </source>
</evidence>
<dbReference type="Pfam" id="PF09003">
    <property type="entry name" value="Arm-DNA-bind_1"/>
    <property type="match status" value="1"/>
</dbReference>
<feature type="domain" description="Core-binding (CB)" evidence="6">
    <location>
        <begin position="79"/>
        <end position="161"/>
    </location>
</feature>
<dbReference type="GO" id="GO:0008907">
    <property type="term" value="F:integrase activity"/>
    <property type="evidence" value="ECO:0007669"/>
    <property type="project" value="InterPro"/>
</dbReference>
<dbReference type="AlphaFoldDB" id="A0A4R0G614"/>
<dbReference type="SUPFAM" id="SSF56349">
    <property type="entry name" value="DNA breaking-rejoining enzymes"/>
    <property type="match status" value="1"/>
</dbReference>
<dbReference type="InterPro" id="IPR002104">
    <property type="entry name" value="Integrase_catalytic"/>
</dbReference>
<dbReference type="InterPro" id="IPR010998">
    <property type="entry name" value="Integrase_recombinase_N"/>
</dbReference>
<evidence type="ECO:0000256" key="5">
    <source>
        <dbReference type="PROSITE-ProRule" id="PRU01248"/>
    </source>
</evidence>
<sequence length="398" mass="45956">MAARPRKKEYRHLPDYLFFDKDRGVYKFTLITGKKKTLGSDRVMAIAIAREYNLRMRPENTPSIDSLIRESGGLNGEAHPFSEHVDRIMERAIKDEQPSKSTLDDWNNDAIRVKEFFNNIPACDIELEHVNAYIRNYHSESSANVQNRKVSFLKKLFSYAVDESLMMDNPATRKKMRRVDKKVRRRLTLEQFLTIHAAAEPWLKTAMDLALQTTQARLEVSRIRYSITEPKEGVCGCVWFDQEEAGIFGTLYIHRQKVQHKEASHVAIPIGRALKEIIDNSRDNVASPYVVHRLLEKRSNPISKEVNHPTQVAPDYLSRTFSELRDQLGVAAELPIKERPTFHEIRALAAHMFEKQGIDPQARMAHSDAKSTKIYTQNHVEWVEVPHGEIFKNIVRKA</sequence>
<evidence type="ECO:0000256" key="2">
    <source>
        <dbReference type="ARBA" id="ARBA00022908"/>
    </source>
</evidence>
<dbReference type="GO" id="GO:0003677">
    <property type="term" value="F:DNA binding"/>
    <property type="evidence" value="ECO:0007669"/>
    <property type="project" value="UniProtKB-UniRule"/>
</dbReference>
<name>A0A4R0G614_9ENTR</name>
<dbReference type="PROSITE" id="PS51900">
    <property type="entry name" value="CB"/>
    <property type="match status" value="1"/>
</dbReference>